<dbReference type="RefSeq" id="WP_253968808.1">
    <property type="nucleotide sequence ID" value="NZ_JAMFTH010000005.1"/>
</dbReference>
<accession>A0A9X2KU44</accession>
<dbReference type="EMBL" id="JAMFTH010000005">
    <property type="protein sequence ID" value="MCP8900521.1"/>
    <property type="molecule type" value="Genomic_DNA"/>
</dbReference>
<comment type="caution">
    <text evidence="1">The sequence shown here is derived from an EMBL/GenBank/DDBJ whole genome shotgun (WGS) entry which is preliminary data.</text>
</comment>
<keyword evidence="2" id="KW-1185">Reference proteome</keyword>
<evidence type="ECO:0000313" key="1">
    <source>
        <dbReference type="EMBL" id="MCP8900521.1"/>
    </source>
</evidence>
<dbReference type="Proteomes" id="UP001139319">
    <property type="component" value="Unassembled WGS sequence"/>
</dbReference>
<organism evidence="1 2">
    <name type="scientific">Gilvimarinus xylanilyticus</name>
    <dbReference type="NCBI Taxonomy" id="2944139"/>
    <lineage>
        <taxon>Bacteria</taxon>
        <taxon>Pseudomonadati</taxon>
        <taxon>Pseudomonadota</taxon>
        <taxon>Gammaproteobacteria</taxon>
        <taxon>Cellvibrionales</taxon>
        <taxon>Cellvibrionaceae</taxon>
        <taxon>Gilvimarinus</taxon>
    </lineage>
</organism>
<evidence type="ECO:0000313" key="2">
    <source>
        <dbReference type="Proteomes" id="UP001139319"/>
    </source>
</evidence>
<gene>
    <name evidence="1" type="ORF">M6D89_14535</name>
</gene>
<dbReference type="AlphaFoldDB" id="A0A9X2KU44"/>
<proteinExistence type="predicted"/>
<reference evidence="1" key="2">
    <citation type="submission" date="2023-01" db="EMBL/GenBank/DDBJ databases">
        <title>Gilvimarinus xylanilyticus HB14 isolated from Caulerpa lentillifera aquaculture base in Hainan, China.</title>
        <authorList>
            <person name="Zhang Y.-J."/>
        </authorList>
    </citation>
    <scope>NUCLEOTIDE SEQUENCE</scope>
    <source>
        <strain evidence="1">HB14</strain>
    </source>
</reference>
<protein>
    <submittedName>
        <fullName evidence="1">DUF748 domain-containing protein</fullName>
    </submittedName>
</protein>
<name>A0A9X2KU44_9GAMM</name>
<reference evidence="1" key="1">
    <citation type="submission" date="2022-05" db="EMBL/GenBank/DDBJ databases">
        <authorList>
            <person name="Sun H.-N."/>
        </authorList>
    </citation>
    <scope>NUCLEOTIDE SEQUENCE</scope>
    <source>
        <strain evidence="1">HB14</strain>
    </source>
</reference>
<sequence>MKTSSLKKPFLITVIGLAALLLALYAAIPHIAKYYLNHYVLADMGDYTGRVDSIRLDLPRGSYQLQELNIHLKESDPSNPFFYTESLNIHLSWFALRNREILVDVALLKPQLHLVDSPTGQAEQKGEGTNWLAVFDQILPTTLNRLDIIDGKIRFTNSEADPAVDFQLNAINAHLENLTNVRDQNGRRVASATLAAIAFTNTPLTANATFDPFQHDDFQVAVQSGRIPLREINDFAKAYAGLDFKSGDLQLFSEFEADSGKMTGYVKPLLEDVNIASWEQDVVQQNDNPIQLTWETLMGFLGTTLTNLETDKLATEISIDGTIDQTKIGTWPAVWGIIENAFIEAIQARFNQLTPLTQES</sequence>